<dbReference type="RefSeq" id="WP_380043094.1">
    <property type="nucleotide sequence ID" value="NZ_JBHLTC010000001.1"/>
</dbReference>
<gene>
    <name evidence="1" type="ORF">ACFFGN_00085</name>
</gene>
<dbReference type="EMBL" id="JBHLTC010000001">
    <property type="protein sequence ID" value="MFC0622443.1"/>
    <property type="molecule type" value="Genomic_DNA"/>
</dbReference>
<sequence length="71" mass="7767">MSIGRVVLGVLLVCTFVGCSDDDNPLSELPPLPEVVHTKAVVAKNRDPAAVLAALTRLDDAHYWRGRRQSR</sequence>
<dbReference type="Proteomes" id="UP001589890">
    <property type="component" value="Unassembled WGS sequence"/>
</dbReference>
<comment type="caution">
    <text evidence="1">The sequence shown here is derived from an EMBL/GenBank/DDBJ whole genome shotgun (WGS) entry which is preliminary data.</text>
</comment>
<name>A0ABV6QE01_9ACTN</name>
<proteinExistence type="predicted"/>
<keyword evidence="2" id="KW-1185">Reference proteome</keyword>
<reference evidence="1 2" key="1">
    <citation type="submission" date="2024-09" db="EMBL/GenBank/DDBJ databases">
        <authorList>
            <person name="Sun Q."/>
            <person name="Mori K."/>
        </authorList>
    </citation>
    <scope>NUCLEOTIDE SEQUENCE [LARGE SCALE GENOMIC DNA]</scope>
    <source>
        <strain evidence="1 2">CGMCC 1.15906</strain>
    </source>
</reference>
<organism evidence="1 2">
    <name type="scientific">Kribbella deserti</name>
    <dbReference type="NCBI Taxonomy" id="1926257"/>
    <lineage>
        <taxon>Bacteria</taxon>
        <taxon>Bacillati</taxon>
        <taxon>Actinomycetota</taxon>
        <taxon>Actinomycetes</taxon>
        <taxon>Propionibacteriales</taxon>
        <taxon>Kribbellaceae</taxon>
        <taxon>Kribbella</taxon>
    </lineage>
</organism>
<evidence type="ECO:0000313" key="1">
    <source>
        <dbReference type="EMBL" id="MFC0622443.1"/>
    </source>
</evidence>
<protein>
    <submittedName>
        <fullName evidence="1">Uncharacterized protein</fullName>
    </submittedName>
</protein>
<evidence type="ECO:0000313" key="2">
    <source>
        <dbReference type="Proteomes" id="UP001589890"/>
    </source>
</evidence>
<dbReference type="PROSITE" id="PS51257">
    <property type="entry name" value="PROKAR_LIPOPROTEIN"/>
    <property type="match status" value="1"/>
</dbReference>
<accession>A0ABV6QE01</accession>